<organism evidence="1 2">
    <name type="scientific">Blautia obeum A2-162</name>
    <dbReference type="NCBI Taxonomy" id="657314"/>
    <lineage>
        <taxon>Bacteria</taxon>
        <taxon>Bacillati</taxon>
        <taxon>Bacillota</taxon>
        <taxon>Clostridia</taxon>
        <taxon>Lachnospirales</taxon>
        <taxon>Lachnospiraceae</taxon>
        <taxon>Blautia</taxon>
    </lineage>
</organism>
<gene>
    <name evidence="1" type="ORF">CK5_28220</name>
</gene>
<dbReference type="Proteomes" id="UP000008955">
    <property type="component" value="Chromosome"/>
</dbReference>
<dbReference type="PATRIC" id="fig|657314.3.peg.2692"/>
<dbReference type="PROSITE" id="PS51257">
    <property type="entry name" value="PROKAR_LIPOPROTEIN"/>
    <property type="match status" value="1"/>
</dbReference>
<dbReference type="AlphaFoldDB" id="D4LTH5"/>
<dbReference type="HOGENOM" id="CLU_219032_0_0_9"/>
<reference evidence="1 2" key="2">
    <citation type="submission" date="2010-03" db="EMBL/GenBank/DDBJ databases">
        <authorList>
            <person name="Pajon A."/>
        </authorList>
    </citation>
    <scope>NUCLEOTIDE SEQUENCE [LARGE SCALE GENOMIC DNA]</scope>
    <source>
        <strain evidence="1 2">A2-162</strain>
    </source>
</reference>
<proteinExistence type="predicted"/>
<protein>
    <submittedName>
        <fullName evidence="1">Uncharacterized protein</fullName>
    </submittedName>
</protein>
<dbReference type="KEGG" id="rob:CK5_28220"/>
<accession>D4LTH5</accession>
<evidence type="ECO:0000313" key="2">
    <source>
        <dbReference type="Proteomes" id="UP000008955"/>
    </source>
</evidence>
<sequence length="39" mass="4242">MSRKTAIIISCILFVLLVAVMACEVMNPAGGQVFLNQIF</sequence>
<keyword evidence="2" id="KW-1185">Reference proteome</keyword>
<evidence type="ECO:0000313" key="1">
    <source>
        <dbReference type="EMBL" id="CBL24083.1"/>
    </source>
</evidence>
<dbReference type="EMBL" id="FP929054">
    <property type="protein sequence ID" value="CBL24083.1"/>
    <property type="molecule type" value="Genomic_DNA"/>
</dbReference>
<name>D4LTH5_9FIRM</name>
<reference evidence="1 2" key="1">
    <citation type="submission" date="2010-03" db="EMBL/GenBank/DDBJ databases">
        <title>The genome sequence of Ruminococcus obeum A2-162.</title>
        <authorList>
            <consortium name="metaHIT consortium -- http://www.metahit.eu/"/>
            <person name="Pajon A."/>
            <person name="Turner K."/>
            <person name="Parkhill J."/>
            <person name="Duncan S."/>
            <person name="Flint H."/>
        </authorList>
    </citation>
    <scope>NUCLEOTIDE SEQUENCE [LARGE SCALE GENOMIC DNA]</scope>
    <source>
        <strain evidence="1 2">A2-162</strain>
    </source>
</reference>